<protein>
    <recommendedName>
        <fullName evidence="4">Secreted protein</fullName>
    </recommendedName>
</protein>
<dbReference type="EMBL" id="JACHJB010000001">
    <property type="protein sequence ID" value="MBB6345412.1"/>
    <property type="molecule type" value="Genomic_DNA"/>
</dbReference>
<organism evidence="2 3">
    <name type="scientific">Nonomuraea muscovyensis</name>
    <dbReference type="NCBI Taxonomy" id="1124761"/>
    <lineage>
        <taxon>Bacteria</taxon>
        <taxon>Bacillati</taxon>
        <taxon>Actinomycetota</taxon>
        <taxon>Actinomycetes</taxon>
        <taxon>Streptosporangiales</taxon>
        <taxon>Streptosporangiaceae</taxon>
        <taxon>Nonomuraea</taxon>
    </lineage>
</organism>
<dbReference type="RefSeq" id="WP_185083362.1">
    <property type="nucleotide sequence ID" value="NZ_JACHJB010000001.1"/>
</dbReference>
<feature type="signal peptide" evidence="1">
    <location>
        <begin position="1"/>
        <end position="26"/>
    </location>
</feature>
<keyword evidence="3" id="KW-1185">Reference proteome</keyword>
<dbReference type="Proteomes" id="UP000583800">
    <property type="component" value="Unassembled WGS sequence"/>
</dbReference>
<feature type="chain" id="PRO_5030535456" description="Secreted protein" evidence="1">
    <location>
        <begin position="27"/>
        <end position="139"/>
    </location>
</feature>
<dbReference type="AlphaFoldDB" id="A0A7X0BZ52"/>
<evidence type="ECO:0000313" key="2">
    <source>
        <dbReference type="EMBL" id="MBB6345412.1"/>
    </source>
</evidence>
<gene>
    <name evidence="2" type="ORF">FHU36_001921</name>
</gene>
<comment type="caution">
    <text evidence="2">The sequence shown here is derived from an EMBL/GenBank/DDBJ whole genome shotgun (WGS) entry which is preliminary data.</text>
</comment>
<evidence type="ECO:0008006" key="4">
    <source>
        <dbReference type="Google" id="ProtNLM"/>
    </source>
</evidence>
<proteinExistence type="predicted"/>
<keyword evidence="1" id="KW-0732">Signal</keyword>
<sequence length="139" mass="15338">MKILRNVAVVAALGLATSITATPAMASADQYLIARCKSGNFGIEISARYRTTGTQHLFNQLSWRITGNVGSKNTVRFYFMQDAQPDFVFKAFNYTGGKTGSRNIWVTRPKPHKVFVRFGARFDTSASSDPGCAYQTRGI</sequence>
<evidence type="ECO:0000313" key="3">
    <source>
        <dbReference type="Proteomes" id="UP000583800"/>
    </source>
</evidence>
<evidence type="ECO:0000256" key="1">
    <source>
        <dbReference type="SAM" id="SignalP"/>
    </source>
</evidence>
<reference evidence="2 3" key="1">
    <citation type="submission" date="2020-08" db="EMBL/GenBank/DDBJ databases">
        <title>Sequencing the genomes of 1000 actinobacteria strains.</title>
        <authorList>
            <person name="Klenk H.-P."/>
        </authorList>
    </citation>
    <scope>NUCLEOTIDE SEQUENCE [LARGE SCALE GENOMIC DNA]</scope>
    <source>
        <strain evidence="2 3">DSM 45913</strain>
    </source>
</reference>
<name>A0A7X0BZ52_9ACTN</name>
<accession>A0A7X0BZ52</accession>